<evidence type="ECO:0000259" key="3">
    <source>
        <dbReference type="Pfam" id="PF08652"/>
    </source>
</evidence>
<dbReference type="GO" id="GO:0034353">
    <property type="term" value="F:mRNA 5'-diphosphatase activity"/>
    <property type="evidence" value="ECO:0007669"/>
    <property type="project" value="TreeGrafter"/>
</dbReference>
<dbReference type="AlphaFoldDB" id="A0A5N5SW13"/>
<dbReference type="InterPro" id="IPR039039">
    <property type="entry name" value="RAI1-like_fam"/>
</dbReference>
<comment type="cofactor">
    <cofactor evidence="2">
        <name>a divalent metal cation</name>
        <dbReference type="ChEBI" id="CHEBI:60240"/>
    </cofactor>
</comment>
<reference evidence="4 5" key="1">
    <citation type="journal article" date="2019" name="PLoS Biol.">
        <title>Sex chromosomes control vertical transmission of feminizing Wolbachia symbionts in an isopod.</title>
        <authorList>
            <person name="Becking T."/>
            <person name="Chebbi M.A."/>
            <person name="Giraud I."/>
            <person name="Moumen B."/>
            <person name="Laverre T."/>
            <person name="Caubet Y."/>
            <person name="Peccoud J."/>
            <person name="Gilbert C."/>
            <person name="Cordaux R."/>
        </authorList>
    </citation>
    <scope>NUCLEOTIDE SEQUENCE [LARGE SCALE GENOMIC DNA]</scope>
    <source>
        <strain evidence="4">ANa2</strain>
        <tissue evidence="4">Whole body excluding digestive tract and cuticle</tissue>
    </source>
</reference>
<dbReference type="Pfam" id="PF08652">
    <property type="entry name" value="RAI1"/>
    <property type="match status" value="1"/>
</dbReference>
<dbReference type="GO" id="GO:0000166">
    <property type="term" value="F:nucleotide binding"/>
    <property type="evidence" value="ECO:0007669"/>
    <property type="project" value="UniProtKB-KW"/>
</dbReference>
<keyword evidence="2" id="KW-0540">Nuclease</keyword>
<dbReference type="EMBL" id="SEYY01019315">
    <property type="protein sequence ID" value="KAB7498413.1"/>
    <property type="molecule type" value="Genomic_DNA"/>
</dbReference>
<gene>
    <name evidence="4" type="primary">Dxo</name>
    <name evidence="4" type="ORF">Anas_09645</name>
</gene>
<dbReference type="InterPro" id="IPR013961">
    <property type="entry name" value="RAI1"/>
</dbReference>
<evidence type="ECO:0000256" key="2">
    <source>
        <dbReference type="RuleBase" id="RU367113"/>
    </source>
</evidence>
<dbReference type="Proteomes" id="UP000326759">
    <property type="component" value="Unassembled WGS sequence"/>
</dbReference>
<dbReference type="GO" id="GO:0046872">
    <property type="term" value="F:metal ion binding"/>
    <property type="evidence" value="ECO:0007669"/>
    <property type="project" value="UniProtKB-KW"/>
</dbReference>
<comment type="caution">
    <text evidence="4">The sequence shown here is derived from an EMBL/GenBank/DDBJ whole genome shotgun (WGS) entry which is preliminary data.</text>
</comment>
<keyword evidence="2" id="KW-0539">Nucleus</keyword>
<dbReference type="OrthoDB" id="10346056at2759"/>
<organism evidence="4 5">
    <name type="scientific">Armadillidium nasatum</name>
    <dbReference type="NCBI Taxonomy" id="96803"/>
    <lineage>
        <taxon>Eukaryota</taxon>
        <taxon>Metazoa</taxon>
        <taxon>Ecdysozoa</taxon>
        <taxon>Arthropoda</taxon>
        <taxon>Crustacea</taxon>
        <taxon>Multicrustacea</taxon>
        <taxon>Malacostraca</taxon>
        <taxon>Eumalacostraca</taxon>
        <taxon>Peracarida</taxon>
        <taxon>Isopoda</taxon>
        <taxon>Oniscidea</taxon>
        <taxon>Crinocheta</taxon>
        <taxon>Armadillidiidae</taxon>
        <taxon>Armadillidium</taxon>
    </lineage>
</organism>
<feature type="domain" description="RAI1-like" evidence="3">
    <location>
        <begin position="3"/>
        <end position="154"/>
    </location>
</feature>
<keyword evidence="2" id="KW-0694">RNA-binding</keyword>
<dbReference type="GO" id="GO:0005829">
    <property type="term" value="C:cytosol"/>
    <property type="evidence" value="ECO:0007669"/>
    <property type="project" value="TreeGrafter"/>
</dbReference>
<keyword evidence="2" id="KW-0479">Metal-binding</keyword>
<keyword evidence="5" id="KW-1185">Reference proteome</keyword>
<dbReference type="GO" id="GO:0000956">
    <property type="term" value="P:nuclear-transcribed mRNA catabolic process"/>
    <property type="evidence" value="ECO:0007669"/>
    <property type="project" value="TreeGrafter"/>
</dbReference>
<comment type="function">
    <text evidence="2">Decapping enzyme for NAD-capped RNAs: specifically hydrolyzes the nicotinamide adenine dinucleotide (NAD) cap from a subset of RNAs by removing the entire NAD moiety from the 5'-end of an NAD-capped RNA.</text>
</comment>
<keyword evidence="2" id="KW-0547">Nucleotide-binding</keyword>
<keyword evidence="2" id="KW-0378">Hydrolase</keyword>
<dbReference type="EC" id="3.6.1.-" evidence="2"/>
<dbReference type="PANTHER" id="PTHR12395">
    <property type="entry name" value="DOM-3 RELATED"/>
    <property type="match status" value="1"/>
</dbReference>
<evidence type="ECO:0000313" key="5">
    <source>
        <dbReference type="Proteomes" id="UP000326759"/>
    </source>
</evidence>
<dbReference type="GO" id="GO:0110155">
    <property type="term" value="P:NAD-cap decapping"/>
    <property type="evidence" value="ECO:0007669"/>
    <property type="project" value="TreeGrafter"/>
</dbReference>
<proteinExistence type="inferred from homology"/>
<comment type="similarity">
    <text evidence="1 2">Belongs to the DXO/Dom3Z family.</text>
</comment>
<evidence type="ECO:0000313" key="4">
    <source>
        <dbReference type="EMBL" id="KAB7498413.1"/>
    </source>
</evidence>
<dbReference type="GO" id="GO:0005634">
    <property type="term" value="C:nucleus"/>
    <property type="evidence" value="ECO:0007669"/>
    <property type="project" value="UniProtKB-SubCell"/>
</dbReference>
<protein>
    <recommendedName>
        <fullName evidence="2">Decapping nuclease</fullName>
        <ecNumber evidence="2">3.6.1.-</ecNumber>
    </recommendedName>
</protein>
<accession>A0A5N5SW13</accession>
<comment type="subcellular location">
    <subcellularLocation>
        <location evidence="2">Nucleus</location>
    </subcellularLocation>
</comment>
<dbReference type="PANTHER" id="PTHR12395:SF9">
    <property type="entry name" value="DECAPPING AND EXORIBONUCLEASE PROTEIN"/>
    <property type="match status" value="1"/>
</dbReference>
<dbReference type="GO" id="GO:0003723">
    <property type="term" value="F:RNA binding"/>
    <property type="evidence" value="ECO:0007669"/>
    <property type="project" value="UniProtKB-KW"/>
</dbReference>
<name>A0A5N5SW13_9CRUS</name>
<sequence length="167" mass="18982">MSAKLGSHNLLFSASVDCFNPDICDFESPDPSCSVMLKSSYDKATDNINFKRFKMYEWCTTLASLNIPYVLAGFRNYEGITEVLKLYTEEDLRQQGKEYWDINIGFTFAKEALSFIEKTTKTKPGTVFSFTKKNHTSHIKAEETNMENFPPKWFTEGLAEAGILPLG</sequence>
<evidence type="ECO:0000256" key="1">
    <source>
        <dbReference type="ARBA" id="ARBA00006562"/>
    </source>
</evidence>
<dbReference type="GO" id="GO:0004518">
    <property type="term" value="F:nuclease activity"/>
    <property type="evidence" value="ECO:0007669"/>
    <property type="project" value="UniProtKB-KW"/>
</dbReference>